<sequence>MKIAVTILGIIIVAIVFGTTIMDLNAVGSGYSPAGGNSARDVADRVIANLDRESVEVNFPEKYFPRDQLRPLLAGLRQQCDWKSRDGKFVDYITRPDAGGVNQSTFIYEYYLKCDSLRFLLSVKGGSEPELTGFNVEPIENANPLIIHAENQLKNRNNNY</sequence>
<protein>
    <submittedName>
        <fullName evidence="1">Uncharacterized protein</fullName>
    </submittedName>
</protein>
<dbReference type="AlphaFoldDB" id="A0A7K1XXG0"/>
<keyword evidence="2" id="KW-1185">Reference proteome</keyword>
<gene>
    <name evidence="1" type="ORF">GS398_09975</name>
</gene>
<reference evidence="1 2" key="1">
    <citation type="submission" date="2019-11" db="EMBL/GenBank/DDBJ databases">
        <title>Pedobacter sp. HMF7056 Genome sequencing and assembly.</title>
        <authorList>
            <person name="Kang H."/>
            <person name="Kim H."/>
            <person name="Joh K."/>
        </authorList>
    </citation>
    <scope>NUCLEOTIDE SEQUENCE [LARGE SCALE GENOMIC DNA]</scope>
    <source>
        <strain evidence="1 2">HMF7056</strain>
    </source>
</reference>
<organism evidence="1 2">
    <name type="scientific">Hufsiella ginkgonis</name>
    <dbReference type="NCBI Taxonomy" id="2695274"/>
    <lineage>
        <taxon>Bacteria</taxon>
        <taxon>Pseudomonadati</taxon>
        <taxon>Bacteroidota</taxon>
        <taxon>Sphingobacteriia</taxon>
        <taxon>Sphingobacteriales</taxon>
        <taxon>Sphingobacteriaceae</taxon>
        <taxon>Hufsiella</taxon>
    </lineage>
</organism>
<proteinExistence type="predicted"/>
<dbReference type="Proteomes" id="UP000451233">
    <property type="component" value="Unassembled WGS sequence"/>
</dbReference>
<comment type="caution">
    <text evidence="1">The sequence shown here is derived from an EMBL/GenBank/DDBJ whole genome shotgun (WGS) entry which is preliminary data.</text>
</comment>
<evidence type="ECO:0000313" key="1">
    <source>
        <dbReference type="EMBL" id="MXV15632.1"/>
    </source>
</evidence>
<evidence type="ECO:0000313" key="2">
    <source>
        <dbReference type="Proteomes" id="UP000451233"/>
    </source>
</evidence>
<dbReference type="EMBL" id="WVHS01000002">
    <property type="protein sequence ID" value="MXV15632.1"/>
    <property type="molecule type" value="Genomic_DNA"/>
</dbReference>
<accession>A0A7K1XXG0</accession>
<dbReference type="RefSeq" id="WP_160906612.1">
    <property type="nucleotide sequence ID" value="NZ_WVHS01000002.1"/>
</dbReference>
<name>A0A7K1XXG0_9SPHI</name>